<dbReference type="GO" id="GO:0009252">
    <property type="term" value="P:peptidoglycan biosynthetic process"/>
    <property type="evidence" value="ECO:0007669"/>
    <property type="project" value="UniProtKB-KW"/>
</dbReference>
<evidence type="ECO:0000256" key="5">
    <source>
        <dbReference type="ARBA" id="ARBA00022676"/>
    </source>
</evidence>
<dbReference type="STRING" id="1120995.SAMN02745245_00278"/>
<dbReference type="InterPro" id="IPR001264">
    <property type="entry name" value="Glyco_trans_51"/>
</dbReference>
<dbReference type="Proteomes" id="UP000184032">
    <property type="component" value="Unassembled WGS sequence"/>
</dbReference>
<evidence type="ECO:0000256" key="14">
    <source>
        <dbReference type="SAM" id="Phobius"/>
    </source>
</evidence>
<comment type="catalytic activity">
    <reaction evidence="12">
        <text>Preferential cleavage: (Ac)2-L-Lys-D-Ala-|-D-Ala. Also transpeptidation of peptidyl-alanyl moieties that are N-acyl substituents of D-alanine.</text>
        <dbReference type="EC" id="3.4.16.4"/>
    </reaction>
</comment>
<comment type="similarity">
    <text evidence="1">In the C-terminal section; belongs to the transpeptidase family.</text>
</comment>
<dbReference type="RefSeq" id="WP_073183041.1">
    <property type="nucleotide sequence ID" value="NZ_FQXI01000001.1"/>
</dbReference>
<dbReference type="Pfam" id="PF00912">
    <property type="entry name" value="Transgly"/>
    <property type="match status" value="1"/>
</dbReference>
<evidence type="ECO:0000256" key="3">
    <source>
        <dbReference type="ARBA" id="ARBA00022645"/>
    </source>
</evidence>
<dbReference type="OrthoDB" id="9766909at2"/>
<dbReference type="Pfam" id="PF00905">
    <property type="entry name" value="Transpeptidase"/>
    <property type="match status" value="1"/>
</dbReference>
<gene>
    <name evidence="17" type="ORF">SAMN02745245_00278</name>
</gene>
<feature type="domain" description="Glycosyl transferase family 51" evidence="16">
    <location>
        <begin position="65"/>
        <end position="225"/>
    </location>
</feature>
<evidence type="ECO:0000313" key="18">
    <source>
        <dbReference type="Proteomes" id="UP000184032"/>
    </source>
</evidence>
<evidence type="ECO:0000256" key="11">
    <source>
        <dbReference type="ARBA" id="ARBA00023316"/>
    </source>
</evidence>
<dbReference type="InterPro" id="IPR001460">
    <property type="entry name" value="PCN-bd_Tpept"/>
</dbReference>
<keyword evidence="7" id="KW-0378">Hydrolase</keyword>
<keyword evidence="8" id="KW-0133">Cell shape</keyword>
<dbReference type="PANTHER" id="PTHR32282">
    <property type="entry name" value="BINDING PROTEIN TRANSPEPTIDASE, PUTATIVE-RELATED"/>
    <property type="match status" value="1"/>
</dbReference>
<keyword evidence="9" id="KW-0573">Peptidoglycan synthesis</keyword>
<keyword evidence="18" id="KW-1185">Reference proteome</keyword>
<dbReference type="InterPro" id="IPR023346">
    <property type="entry name" value="Lysozyme-like_dom_sf"/>
</dbReference>
<evidence type="ECO:0000256" key="4">
    <source>
        <dbReference type="ARBA" id="ARBA00022670"/>
    </source>
</evidence>
<evidence type="ECO:0000256" key="9">
    <source>
        <dbReference type="ARBA" id="ARBA00022984"/>
    </source>
</evidence>
<organism evidence="17 18">
    <name type="scientific">Anaerosphaera aminiphila DSM 21120</name>
    <dbReference type="NCBI Taxonomy" id="1120995"/>
    <lineage>
        <taxon>Bacteria</taxon>
        <taxon>Bacillati</taxon>
        <taxon>Bacillota</taxon>
        <taxon>Tissierellia</taxon>
        <taxon>Tissierellales</taxon>
        <taxon>Peptoniphilaceae</taxon>
        <taxon>Anaerosphaera</taxon>
    </lineage>
</organism>
<dbReference type="GO" id="GO:0008955">
    <property type="term" value="F:peptidoglycan glycosyltransferase activity"/>
    <property type="evidence" value="ECO:0007669"/>
    <property type="project" value="UniProtKB-EC"/>
</dbReference>
<keyword evidence="14" id="KW-1133">Transmembrane helix</keyword>
<feature type="domain" description="Penicillin-binding protein transpeptidase" evidence="15">
    <location>
        <begin position="514"/>
        <end position="750"/>
    </location>
</feature>
<evidence type="ECO:0000256" key="2">
    <source>
        <dbReference type="ARBA" id="ARBA00007739"/>
    </source>
</evidence>
<keyword evidence="4" id="KW-0645">Protease</keyword>
<comment type="catalytic activity">
    <reaction evidence="13">
        <text>[GlcNAc-(1-&gt;4)-Mur2Ac(oyl-L-Ala-gamma-D-Glu-L-Lys-D-Ala-D-Ala)](n)-di-trans,octa-cis-undecaprenyl diphosphate + beta-D-GlcNAc-(1-&gt;4)-Mur2Ac(oyl-L-Ala-gamma-D-Glu-L-Lys-D-Ala-D-Ala)-di-trans,octa-cis-undecaprenyl diphosphate = [GlcNAc-(1-&gt;4)-Mur2Ac(oyl-L-Ala-gamma-D-Glu-L-Lys-D-Ala-D-Ala)](n+1)-di-trans,octa-cis-undecaprenyl diphosphate + di-trans,octa-cis-undecaprenyl diphosphate + H(+)</text>
        <dbReference type="Rhea" id="RHEA:23708"/>
        <dbReference type="Rhea" id="RHEA-COMP:9602"/>
        <dbReference type="Rhea" id="RHEA-COMP:9603"/>
        <dbReference type="ChEBI" id="CHEBI:15378"/>
        <dbReference type="ChEBI" id="CHEBI:58405"/>
        <dbReference type="ChEBI" id="CHEBI:60033"/>
        <dbReference type="ChEBI" id="CHEBI:78435"/>
        <dbReference type="EC" id="2.4.99.28"/>
    </reaction>
</comment>
<dbReference type="PANTHER" id="PTHR32282:SF33">
    <property type="entry name" value="PEPTIDOGLYCAN GLYCOSYLTRANSFERASE"/>
    <property type="match status" value="1"/>
</dbReference>
<keyword evidence="5" id="KW-0328">Glycosyltransferase</keyword>
<protein>
    <submittedName>
        <fullName evidence="17">Penicillin-binding protein 1A</fullName>
    </submittedName>
</protein>
<keyword evidence="11" id="KW-0961">Cell wall biogenesis/degradation</keyword>
<proteinExistence type="inferred from homology"/>
<evidence type="ECO:0000256" key="1">
    <source>
        <dbReference type="ARBA" id="ARBA00007090"/>
    </source>
</evidence>
<evidence type="ECO:0000256" key="8">
    <source>
        <dbReference type="ARBA" id="ARBA00022960"/>
    </source>
</evidence>
<evidence type="ECO:0000259" key="16">
    <source>
        <dbReference type="Pfam" id="PF00912"/>
    </source>
</evidence>
<keyword evidence="6" id="KW-0808">Transferase</keyword>
<comment type="similarity">
    <text evidence="2">In the N-terminal section; belongs to the glycosyltransferase 51 family.</text>
</comment>
<evidence type="ECO:0000256" key="12">
    <source>
        <dbReference type="ARBA" id="ARBA00034000"/>
    </source>
</evidence>
<feature type="transmembrane region" description="Helical" evidence="14">
    <location>
        <begin position="15"/>
        <end position="36"/>
    </location>
</feature>
<evidence type="ECO:0000256" key="6">
    <source>
        <dbReference type="ARBA" id="ARBA00022679"/>
    </source>
</evidence>
<dbReference type="Gene3D" id="3.40.710.10">
    <property type="entry name" value="DD-peptidase/beta-lactamase superfamily"/>
    <property type="match status" value="1"/>
</dbReference>
<dbReference type="InterPro" id="IPR012338">
    <property type="entry name" value="Beta-lactam/transpept-like"/>
</dbReference>
<accession>A0A1M5PD46</accession>
<keyword evidence="14" id="KW-0812">Transmembrane</keyword>
<sequence>MENFRKLNKKDKLKILALIFFILLMLIGTLVGSVILDILSETPKTDFKNLSSSFDQTSYIYDEEGTLLEKIESLEYRTIVPIEKVPKNLKNAFVAIEDQRFYEHKGVDIRGILGALKSNLAAGKVVRGGSTITQQLIKNVYLTNDQRMTRKIQEAYMSMDLETILKKDEILEAYLNRINLGQGAYGVEAAAQTYFSKDVYNLNLSQCALLAGIAKSPTIYPPFKRIPKDYYNNEPFIGTMDINGEQMYIVLNSNSFERQKIVLEKMLELEYIDKKEYEEALKFDVVASLKPGIKKFHNMSSYSTDYIKSEAARLLSEHYNISSDEAEHKLFTGGYKIYSSIDENLQKNLENLYEDFPAYLNNNSSSSHGAYGLAFTKDSNNNIVDENGQVIYFAKDNFFDSEFNFILSKNNYNINEKGDLSIDKGLFNSASNKLDIIDLYEINDNKNLQTYNIGFLNIPSDSFEKKADYIIIDHSYLNEISDFYTIDESDNLIISKNYYSYENTPTLQPQSSSIILENDTGYVKAIVGGLDIQNKNAKIFNRATTSVRSPGSLLKPFVYLTALENKFTLGSVIDDVPTYDEIGEMWPINDYNGFRGLLTLRLALENNSNVVPVSLGKKLGIDKIEETYSKLGLINSSDPESDHFISSEENKEKNDENFNSLALGNMQRGITNIQAASSYRTIATKGNTKPISSVIKIEDANGIELINNSSTAADKKFDSDNCYLIEDALRTNVTRGVAKGSKTPQIDVAGEIGVNEDDSDLWFSGFNSKYTVSSWIGCDSPKIKLSSEPKLVINLFKNISSNLNTDIENKKFSSPENIVEKFICQKNGKLGTKLCEESNSGYMEKFKSGTEPTKYCDQHEKLLICNESSRLAGEYCPKEDVEYKILFKRKSYIPSEHSNIFPDDYEYFPTLYCNIHSEEWYEDNN</sequence>
<dbReference type="GO" id="GO:0008360">
    <property type="term" value="P:regulation of cell shape"/>
    <property type="evidence" value="ECO:0007669"/>
    <property type="project" value="UniProtKB-KW"/>
</dbReference>
<evidence type="ECO:0000256" key="13">
    <source>
        <dbReference type="ARBA" id="ARBA00049902"/>
    </source>
</evidence>
<dbReference type="SUPFAM" id="SSF53955">
    <property type="entry name" value="Lysozyme-like"/>
    <property type="match status" value="1"/>
</dbReference>
<keyword evidence="14" id="KW-0472">Membrane</keyword>
<evidence type="ECO:0000259" key="15">
    <source>
        <dbReference type="Pfam" id="PF00905"/>
    </source>
</evidence>
<dbReference type="GO" id="GO:0006508">
    <property type="term" value="P:proteolysis"/>
    <property type="evidence" value="ECO:0007669"/>
    <property type="project" value="UniProtKB-KW"/>
</dbReference>
<dbReference type="EMBL" id="FQXI01000001">
    <property type="protein sequence ID" value="SHG99675.1"/>
    <property type="molecule type" value="Genomic_DNA"/>
</dbReference>
<evidence type="ECO:0000256" key="7">
    <source>
        <dbReference type="ARBA" id="ARBA00022801"/>
    </source>
</evidence>
<reference evidence="17 18" key="1">
    <citation type="submission" date="2016-11" db="EMBL/GenBank/DDBJ databases">
        <authorList>
            <person name="Jaros S."/>
            <person name="Januszkiewicz K."/>
            <person name="Wedrychowicz H."/>
        </authorList>
    </citation>
    <scope>NUCLEOTIDE SEQUENCE [LARGE SCALE GENOMIC DNA]</scope>
    <source>
        <strain evidence="17 18">DSM 21120</strain>
    </source>
</reference>
<dbReference type="GO" id="GO:0071555">
    <property type="term" value="P:cell wall organization"/>
    <property type="evidence" value="ECO:0007669"/>
    <property type="project" value="UniProtKB-KW"/>
</dbReference>
<keyword evidence="10" id="KW-0511">Multifunctional enzyme</keyword>
<dbReference type="InterPro" id="IPR050396">
    <property type="entry name" value="Glycosyltr_51/Transpeptidase"/>
</dbReference>
<dbReference type="GO" id="GO:0008658">
    <property type="term" value="F:penicillin binding"/>
    <property type="evidence" value="ECO:0007669"/>
    <property type="project" value="InterPro"/>
</dbReference>
<dbReference type="FunFam" id="1.10.3810.10:FF:000001">
    <property type="entry name" value="Penicillin-binding protein 1A"/>
    <property type="match status" value="1"/>
</dbReference>
<keyword evidence="3" id="KW-0121">Carboxypeptidase</keyword>
<dbReference type="Gene3D" id="1.10.3810.10">
    <property type="entry name" value="Biosynthetic peptidoglycan transglycosylase-like"/>
    <property type="match status" value="1"/>
</dbReference>
<dbReference type="AlphaFoldDB" id="A0A1M5PD46"/>
<evidence type="ECO:0000313" key="17">
    <source>
        <dbReference type="EMBL" id="SHG99675.1"/>
    </source>
</evidence>
<dbReference type="GO" id="GO:0009002">
    <property type="term" value="F:serine-type D-Ala-D-Ala carboxypeptidase activity"/>
    <property type="evidence" value="ECO:0007669"/>
    <property type="project" value="UniProtKB-EC"/>
</dbReference>
<evidence type="ECO:0000256" key="10">
    <source>
        <dbReference type="ARBA" id="ARBA00023268"/>
    </source>
</evidence>
<dbReference type="InterPro" id="IPR036950">
    <property type="entry name" value="PBP_transglycosylase"/>
</dbReference>
<dbReference type="SUPFAM" id="SSF56601">
    <property type="entry name" value="beta-lactamase/transpeptidase-like"/>
    <property type="match status" value="1"/>
</dbReference>
<name>A0A1M5PD46_9FIRM</name>